<protein>
    <submittedName>
        <fullName evidence="1">Proline--tRNA ligase</fullName>
    </submittedName>
</protein>
<sequence>AGSVSVLACTEQKAGSSLQRLAREVLLWHYLLFHTASTHVKKVEAWREASSESGSVMHEDIELWIKDYKDMPRFVRVESSMSDRQRCTGPPHGT</sequence>
<dbReference type="AlphaFoldDB" id="A0AAD9FMB5"/>
<keyword evidence="1" id="KW-0436">Ligase</keyword>
<reference evidence="1" key="1">
    <citation type="submission" date="2023-04" db="EMBL/GenBank/DDBJ databases">
        <title>Chromosome-level genome of Chaenocephalus aceratus.</title>
        <authorList>
            <person name="Park H."/>
        </authorList>
    </citation>
    <scope>NUCLEOTIDE SEQUENCE</scope>
    <source>
        <strain evidence="1">DE</strain>
        <tissue evidence="1">Muscle</tissue>
    </source>
</reference>
<name>A0AAD9FMB5_DISEL</name>
<evidence type="ECO:0000313" key="1">
    <source>
        <dbReference type="EMBL" id="KAK1903950.1"/>
    </source>
</evidence>
<evidence type="ECO:0000313" key="2">
    <source>
        <dbReference type="Proteomes" id="UP001228049"/>
    </source>
</evidence>
<proteinExistence type="predicted"/>
<feature type="non-terminal residue" evidence="1">
    <location>
        <position position="94"/>
    </location>
</feature>
<organism evidence="1 2">
    <name type="scientific">Dissostichus eleginoides</name>
    <name type="common">Patagonian toothfish</name>
    <name type="synonym">Dissostichus amissus</name>
    <dbReference type="NCBI Taxonomy" id="100907"/>
    <lineage>
        <taxon>Eukaryota</taxon>
        <taxon>Metazoa</taxon>
        <taxon>Chordata</taxon>
        <taxon>Craniata</taxon>
        <taxon>Vertebrata</taxon>
        <taxon>Euteleostomi</taxon>
        <taxon>Actinopterygii</taxon>
        <taxon>Neopterygii</taxon>
        <taxon>Teleostei</taxon>
        <taxon>Neoteleostei</taxon>
        <taxon>Acanthomorphata</taxon>
        <taxon>Eupercaria</taxon>
        <taxon>Perciformes</taxon>
        <taxon>Notothenioidei</taxon>
        <taxon>Nototheniidae</taxon>
        <taxon>Dissostichus</taxon>
    </lineage>
</organism>
<feature type="non-terminal residue" evidence="1">
    <location>
        <position position="1"/>
    </location>
</feature>
<gene>
    <name evidence="1" type="ORF">KUDE01_011135</name>
</gene>
<dbReference type="EMBL" id="JASDAP010000004">
    <property type="protein sequence ID" value="KAK1903950.1"/>
    <property type="molecule type" value="Genomic_DNA"/>
</dbReference>
<dbReference type="Proteomes" id="UP001228049">
    <property type="component" value="Unassembled WGS sequence"/>
</dbReference>
<keyword evidence="2" id="KW-1185">Reference proteome</keyword>
<comment type="caution">
    <text evidence="1">The sequence shown here is derived from an EMBL/GenBank/DDBJ whole genome shotgun (WGS) entry which is preliminary data.</text>
</comment>
<accession>A0AAD9FMB5</accession>
<dbReference type="GO" id="GO:0016874">
    <property type="term" value="F:ligase activity"/>
    <property type="evidence" value="ECO:0007669"/>
    <property type="project" value="UniProtKB-KW"/>
</dbReference>